<dbReference type="Pfam" id="PF13440">
    <property type="entry name" value="Polysacc_synt_3"/>
    <property type="match status" value="1"/>
</dbReference>
<evidence type="ECO:0000256" key="2">
    <source>
        <dbReference type="ARBA" id="ARBA00022475"/>
    </source>
</evidence>
<comment type="subcellular location">
    <subcellularLocation>
        <location evidence="1">Cell membrane</location>
        <topology evidence="1">Multi-pass membrane protein</topology>
    </subcellularLocation>
</comment>
<comment type="caution">
    <text evidence="8">The sequence shown here is derived from an EMBL/GenBank/DDBJ whole genome shotgun (WGS) entry which is preliminary data.</text>
</comment>
<evidence type="ECO:0000313" key="8">
    <source>
        <dbReference type="EMBL" id="NEL55062.1"/>
    </source>
</evidence>
<dbReference type="EMBL" id="JAAGWK010000020">
    <property type="protein sequence ID" value="NEL55062.1"/>
    <property type="molecule type" value="Genomic_DNA"/>
</dbReference>
<feature type="transmembrane region" description="Helical" evidence="7">
    <location>
        <begin position="32"/>
        <end position="55"/>
    </location>
</feature>
<keyword evidence="5 7" id="KW-0472">Membrane</keyword>
<keyword evidence="2" id="KW-1003">Cell membrane</keyword>
<evidence type="ECO:0000256" key="4">
    <source>
        <dbReference type="ARBA" id="ARBA00022989"/>
    </source>
</evidence>
<organism evidence="8 9">
    <name type="scientific">Goekera deserti</name>
    <dbReference type="NCBI Taxonomy" id="2497753"/>
    <lineage>
        <taxon>Bacteria</taxon>
        <taxon>Bacillati</taxon>
        <taxon>Actinomycetota</taxon>
        <taxon>Actinomycetes</taxon>
        <taxon>Geodermatophilales</taxon>
        <taxon>Geodermatophilaceae</taxon>
        <taxon>Goekera</taxon>
    </lineage>
</organism>
<feature type="transmembrane region" description="Helical" evidence="7">
    <location>
        <begin position="276"/>
        <end position="298"/>
    </location>
</feature>
<dbReference type="Proteomes" id="UP000470470">
    <property type="component" value="Unassembled WGS sequence"/>
</dbReference>
<name>A0A7K3WF84_9ACTN</name>
<dbReference type="PANTHER" id="PTHR30250:SF11">
    <property type="entry name" value="O-ANTIGEN TRANSPORTER-RELATED"/>
    <property type="match status" value="1"/>
</dbReference>
<keyword evidence="4 7" id="KW-1133">Transmembrane helix</keyword>
<evidence type="ECO:0000256" key="6">
    <source>
        <dbReference type="SAM" id="MobiDB-lite"/>
    </source>
</evidence>
<dbReference type="RefSeq" id="WP_152729395.1">
    <property type="nucleotide sequence ID" value="NZ_JAABOZ010000003.1"/>
</dbReference>
<sequence>MAGTSLLVPVVGVFTAPILAQALGVAGRGEAAAAMAPNALVVAVATLGLPEALTYHLARRPQVTARALLFTAVISALVGLLCLVGTFFLSDYLSGGNADLADLVILGTAFAVPTLLVNLLRGAASGRQMWRAVAAERVVNSVLRLTGIAVLAALGALTVERAVLVMCVAPLVAGVAYWRLFTPSPQPPATGGRQERVERQLMSFGSRIWLGSVASILTGRLSQLLVTPLSNVEQLGLLVVAITISDVPFIVATAIRDVMFGVDSHSADAERLARTSRAATLVCLVGSAVLAVTLPSWIGVLFGREFASAAPVTVILLAAAVVNVPGLIAGAGLSAWGRPGLRSLGLVVALLTNLALFLLLVPTYGAMGAGWAALISGLAVSTYAVVATSRVLRVPALSFLVPTRADVALVRSELRPALRRLRGRRRAAGEPGPDAAEQAEPRSPQERHVGAADDDEV</sequence>
<feature type="transmembrane region" description="Helical" evidence="7">
    <location>
        <begin position="371"/>
        <end position="392"/>
    </location>
</feature>
<dbReference type="PANTHER" id="PTHR30250">
    <property type="entry name" value="PST FAMILY PREDICTED COLANIC ACID TRANSPORTER"/>
    <property type="match status" value="1"/>
</dbReference>
<protein>
    <submittedName>
        <fullName evidence="8">Oligosaccharide flippase family protein</fullName>
    </submittedName>
</protein>
<reference evidence="8 9" key="1">
    <citation type="submission" date="2020-02" db="EMBL/GenBank/DDBJ databases">
        <title>The whole genome sequence of CPCC 205119.</title>
        <authorList>
            <person name="Jiang Z."/>
        </authorList>
    </citation>
    <scope>NUCLEOTIDE SEQUENCE [LARGE SCALE GENOMIC DNA]</scope>
    <source>
        <strain evidence="8 9">CPCC 205119</strain>
    </source>
</reference>
<feature type="transmembrane region" description="Helical" evidence="7">
    <location>
        <begin position="344"/>
        <end position="365"/>
    </location>
</feature>
<feature type="transmembrane region" description="Helical" evidence="7">
    <location>
        <begin position="310"/>
        <end position="332"/>
    </location>
</feature>
<evidence type="ECO:0000256" key="5">
    <source>
        <dbReference type="ARBA" id="ARBA00023136"/>
    </source>
</evidence>
<evidence type="ECO:0000256" key="3">
    <source>
        <dbReference type="ARBA" id="ARBA00022692"/>
    </source>
</evidence>
<accession>A0A7K3WF84</accession>
<feature type="region of interest" description="Disordered" evidence="6">
    <location>
        <begin position="422"/>
        <end position="457"/>
    </location>
</feature>
<gene>
    <name evidence="8" type="ORF">G1H19_13765</name>
</gene>
<feature type="compositionally biased region" description="Basic and acidic residues" evidence="6">
    <location>
        <begin position="439"/>
        <end position="451"/>
    </location>
</feature>
<dbReference type="InterPro" id="IPR050833">
    <property type="entry name" value="Poly_Biosynth_Transport"/>
</dbReference>
<feature type="transmembrane region" description="Helical" evidence="7">
    <location>
        <begin position="67"/>
        <end position="88"/>
    </location>
</feature>
<keyword evidence="9" id="KW-1185">Reference proteome</keyword>
<evidence type="ECO:0000256" key="7">
    <source>
        <dbReference type="SAM" id="Phobius"/>
    </source>
</evidence>
<evidence type="ECO:0000256" key="1">
    <source>
        <dbReference type="ARBA" id="ARBA00004651"/>
    </source>
</evidence>
<dbReference type="AlphaFoldDB" id="A0A7K3WF84"/>
<dbReference type="GO" id="GO:0005886">
    <property type="term" value="C:plasma membrane"/>
    <property type="evidence" value="ECO:0007669"/>
    <property type="project" value="UniProtKB-SubCell"/>
</dbReference>
<feature type="transmembrane region" description="Helical" evidence="7">
    <location>
        <begin position="100"/>
        <end position="120"/>
    </location>
</feature>
<feature type="transmembrane region" description="Helical" evidence="7">
    <location>
        <begin position="141"/>
        <end position="157"/>
    </location>
</feature>
<proteinExistence type="predicted"/>
<feature type="transmembrane region" description="Helical" evidence="7">
    <location>
        <begin position="163"/>
        <end position="180"/>
    </location>
</feature>
<keyword evidence="3 7" id="KW-0812">Transmembrane</keyword>
<evidence type="ECO:0000313" key="9">
    <source>
        <dbReference type="Proteomes" id="UP000470470"/>
    </source>
</evidence>